<dbReference type="RefSeq" id="WP_064676597.1">
    <property type="nucleotide sequence ID" value="NZ_CAXAOT010000008.1"/>
</dbReference>
<dbReference type="Pfam" id="PF06568">
    <property type="entry name" value="YjiS-like"/>
    <property type="match status" value="1"/>
</dbReference>
<feature type="domain" description="YjiS-like" evidence="1">
    <location>
        <begin position="21"/>
        <end position="56"/>
    </location>
</feature>
<dbReference type="KEGG" id="psil:PMA3_07695"/>
<evidence type="ECO:0000259" key="1">
    <source>
        <dbReference type="Pfam" id="PF06568"/>
    </source>
</evidence>
<accession>A0A191YQJ4</accession>
<name>A0A191YQJ4_9PSED</name>
<dbReference type="AlphaFoldDB" id="A0A191YQJ4"/>
<keyword evidence="3" id="KW-1185">Reference proteome</keyword>
<evidence type="ECO:0000313" key="3">
    <source>
        <dbReference type="Proteomes" id="UP000078354"/>
    </source>
</evidence>
<dbReference type="EMBL" id="CP014870">
    <property type="protein sequence ID" value="ANJ55048.1"/>
    <property type="molecule type" value="Genomic_DNA"/>
</dbReference>
<protein>
    <recommendedName>
        <fullName evidence="1">YjiS-like domain-containing protein</fullName>
    </recommendedName>
</protein>
<dbReference type="Proteomes" id="UP000078354">
    <property type="component" value="Chromosome"/>
</dbReference>
<sequence length="73" mass="8513">MKGQKGFISVEKHSIHLVTDLLHKINRWYELHREREMLAGMSDEALKDIGLTRADVAQEAERHFWQDPLSNGK</sequence>
<reference evidence="2 3" key="1">
    <citation type="journal article" date="2018" name="Syst. Appl. Microbiol.">
        <title>Pseudomonas silesiensis sp. nov. strain A3T isolated from a biological pesticide sewage treatment plant and analysis of the complete genome sequence.</title>
        <authorList>
            <person name="Kaminski M.A."/>
            <person name="Furmanczyk E.M."/>
            <person name="Sobczak A."/>
            <person name="Dziembowski A."/>
            <person name="Lipinski L."/>
        </authorList>
    </citation>
    <scope>NUCLEOTIDE SEQUENCE [LARGE SCALE GENOMIC DNA]</scope>
    <source>
        <strain evidence="2 3">A3</strain>
    </source>
</reference>
<gene>
    <name evidence="2" type="ORF">PMA3_07695</name>
</gene>
<dbReference type="OrthoDB" id="7306802at2"/>
<organism evidence="2 3">
    <name type="scientific">Pseudomonas silesiensis</name>
    <dbReference type="NCBI Taxonomy" id="1853130"/>
    <lineage>
        <taxon>Bacteria</taxon>
        <taxon>Pseudomonadati</taxon>
        <taxon>Pseudomonadota</taxon>
        <taxon>Gammaproteobacteria</taxon>
        <taxon>Pseudomonadales</taxon>
        <taxon>Pseudomonadaceae</taxon>
        <taxon>Pseudomonas</taxon>
    </lineage>
</organism>
<dbReference type="STRING" id="1853130.PMA3_07695"/>
<evidence type="ECO:0000313" key="2">
    <source>
        <dbReference type="EMBL" id="ANJ55048.1"/>
    </source>
</evidence>
<dbReference type="InterPro" id="IPR009506">
    <property type="entry name" value="YjiS-like"/>
</dbReference>
<proteinExistence type="predicted"/>